<dbReference type="Pfam" id="PF02798">
    <property type="entry name" value="GST_N"/>
    <property type="match status" value="1"/>
</dbReference>
<dbReference type="PANTHER" id="PTHR44051">
    <property type="entry name" value="GLUTATHIONE S-TRANSFERASE-RELATED"/>
    <property type="match status" value="1"/>
</dbReference>
<evidence type="ECO:0000313" key="7">
    <source>
        <dbReference type="Proteomes" id="UP000544095"/>
    </source>
</evidence>
<feature type="compositionally biased region" description="Basic and acidic residues" evidence="3">
    <location>
        <begin position="127"/>
        <end position="137"/>
    </location>
</feature>
<dbReference type="EMBL" id="JAAOAR010000450">
    <property type="protein sequence ID" value="KAF5582007.1"/>
    <property type="molecule type" value="Genomic_DNA"/>
</dbReference>
<name>A0A8H5NX77_9HYPO</name>
<dbReference type="PROSITE" id="PS50405">
    <property type="entry name" value="GST_CTER"/>
    <property type="match status" value="1"/>
</dbReference>
<dbReference type="AlphaFoldDB" id="A0A8H5NX77"/>
<dbReference type="SUPFAM" id="SSF52833">
    <property type="entry name" value="Thioredoxin-like"/>
    <property type="match status" value="1"/>
</dbReference>
<keyword evidence="7" id="KW-1185">Reference proteome</keyword>
<dbReference type="GO" id="GO:0016740">
    <property type="term" value="F:transferase activity"/>
    <property type="evidence" value="ECO:0007669"/>
    <property type="project" value="UniProtKB-KW"/>
</dbReference>
<feature type="domain" description="GST N-terminal" evidence="4">
    <location>
        <begin position="175"/>
        <end position="261"/>
    </location>
</feature>
<evidence type="ECO:0000259" key="5">
    <source>
        <dbReference type="PROSITE" id="PS50405"/>
    </source>
</evidence>
<evidence type="ECO:0000256" key="1">
    <source>
        <dbReference type="ARBA" id="ARBA00007409"/>
    </source>
</evidence>
<dbReference type="InterPro" id="IPR004045">
    <property type="entry name" value="Glutathione_S-Trfase_N"/>
</dbReference>
<dbReference type="InterPro" id="IPR010987">
    <property type="entry name" value="Glutathione-S-Trfase_C-like"/>
</dbReference>
<proteinExistence type="inferred from homology"/>
<dbReference type="PANTHER" id="PTHR44051:SF8">
    <property type="entry name" value="GLUTATHIONE S-TRANSFERASE GSTA"/>
    <property type="match status" value="1"/>
</dbReference>
<organism evidence="6 7">
    <name type="scientific">Fusarium pseudoanthophilum</name>
    <dbReference type="NCBI Taxonomy" id="48495"/>
    <lineage>
        <taxon>Eukaryota</taxon>
        <taxon>Fungi</taxon>
        <taxon>Dikarya</taxon>
        <taxon>Ascomycota</taxon>
        <taxon>Pezizomycotina</taxon>
        <taxon>Sordariomycetes</taxon>
        <taxon>Hypocreomycetidae</taxon>
        <taxon>Hypocreales</taxon>
        <taxon>Nectriaceae</taxon>
        <taxon>Fusarium</taxon>
        <taxon>Fusarium fujikuroi species complex</taxon>
    </lineage>
</organism>
<dbReference type="Proteomes" id="UP000544095">
    <property type="component" value="Unassembled WGS sequence"/>
</dbReference>
<evidence type="ECO:0000313" key="6">
    <source>
        <dbReference type="EMBL" id="KAF5582007.1"/>
    </source>
</evidence>
<keyword evidence="6" id="KW-0808">Transferase</keyword>
<dbReference type="SUPFAM" id="SSF47616">
    <property type="entry name" value="GST C-terminal domain-like"/>
    <property type="match status" value="1"/>
</dbReference>
<feature type="domain" description="GST C-terminal" evidence="5">
    <location>
        <begin position="242"/>
        <end position="369"/>
    </location>
</feature>
<comment type="similarity">
    <text evidence="1 2">Belongs to the GST superfamily.</text>
</comment>
<reference evidence="6 7" key="1">
    <citation type="submission" date="2020-05" db="EMBL/GenBank/DDBJ databases">
        <title>Identification and distribution of gene clusters putatively required for synthesis of sphingolipid metabolism inhibitors in phylogenetically diverse species of the filamentous fungus Fusarium.</title>
        <authorList>
            <person name="Kim H.-S."/>
            <person name="Busman M."/>
            <person name="Brown D.W."/>
            <person name="Divon H."/>
            <person name="Uhlig S."/>
            <person name="Proctor R.H."/>
        </authorList>
    </citation>
    <scope>NUCLEOTIDE SEQUENCE [LARGE SCALE GENOMIC DNA]</scope>
    <source>
        <strain evidence="6 7">NRRL 25211</strain>
    </source>
</reference>
<dbReference type="PROSITE" id="PS50404">
    <property type="entry name" value="GST_NTER"/>
    <property type="match status" value="1"/>
</dbReference>
<comment type="caution">
    <text evidence="6">The sequence shown here is derived from an EMBL/GenBank/DDBJ whole genome shotgun (WGS) entry which is preliminary data.</text>
</comment>
<protein>
    <submittedName>
        <fullName evidence="6">Glutathione S-transferase</fullName>
    </submittedName>
</protein>
<evidence type="ECO:0000259" key="4">
    <source>
        <dbReference type="PROSITE" id="PS50404"/>
    </source>
</evidence>
<evidence type="ECO:0000256" key="2">
    <source>
        <dbReference type="RuleBase" id="RU003494"/>
    </source>
</evidence>
<dbReference type="InterPro" id="IPR036282">
    <property type="entry name" value="Glutathione-S-Trfase_C_sf"/>
</dbReference>
<feature type="region of interest" description="Disordered" evidence="3">
    <location>
        <begin position="118"/>
        <end position="137"/>
    </location>
</feature>
<dbReference type="Pfam" id="PF00043">
    <property type="entry name" value="GST_C"/>
    <property type="match status" value="1"/>
</dbReference>
<accession>A0A8H5NX77</accession>
<dbReference type="Gene3D" id="1.20.1050.130">
    <property type="match status" value="1"/>
</dbReference>
<evidence type="ECO:0000256" key="3">
    <source>
        <dbReference type="SAM" id="MobiDB-lite"/>
    </source>
</evidence>
<sequence>MRRLPGKVVLLFVPIFNHVQRLPGNMTEKLQEDAQVHTDRQLASDKMSLRDIRHSMKRDPDGHGISALGFDGVLRTFDAERNVLDAVGLNPAQIREYYDGLPMPERFLTADGRSVSRHDMFNPNAEDIPRKPTEEDRARTRAYNEALKRRGVSCCVVDKSADDGESKSDYIPLTMSLKFYYKTYSTTDITVAVLAELEYGLSEPIAERIEVDLQKGESRTPEYLKDVNPNGLVPAIVHDGVSIWEASAITMYLGETFGVERPPNNKEAPVLYPPPGTSRGKAMTWIVWSSTELGKKGIALGESQASKSKAQLDKADYILGDWYSIVDTHLWATVRWLSYMGLDLAAFPALAAWKKKIEQRPAIQRLQQQ</sequence>
<dbReference type="Gene3D" id="1.20.1050.10">
    <property type="match status" value="1"/>
</dbReference>
<gene>
    <name evidence="6" type="ORF">FPANT_8684</name>
</gene>
<dbReference type="InterPro" id="IPR004046">
    <property type="entry name" value="GST_C"/>
</dbReference>
<dbReference type="InterPro" id="IPR036249">
    <property type="entry name" value="Thioredoxin-like_sf"/>
</dbReference>